<keyword evidence="2" id="KW-1185">Reference proteome</keyword>
<evidence type="ECO:0000313" key="1">
    <source>
        <dbReference type="EMBL" id="KAH7976956.1"/>
    </source>
</evidence>
<dbReference type="AlphaFoldDB" id="A0A9D4QFG1"/>
<sequence>MDLAKTTFWKYPRTAATTVVIGDSQLKYVHQYFNPHQRGAPAFITQPGARIEDVHFLLDFVPDTTRTLVLHVGTNDLSSASGATAFHKYRSLIDYIRIERPKISRIYVSLILPRSRN</sequence>
<evidence type="ECO:0008006" key="3">
    <source>
        <dbReference type="Google" id="ProtNLM"/>
    </source>
</evidence>
<protein>
    <recommendedName>
        <fullName evidence="3">SGNH hydrolase-type esterase domain-containing protein</fullName>
    </recommendedName>
</protein>
<reference evidence="1" key="2">
    <citation type="submission" date="2021-09" db="EMBL/GenBank/DDBJ databases">
        <authorList>
            <person name="Jia N."/>
            <person name="Wang J."/>
            <person name="Shi W."/>
            <person name="Du L."/>
            <person name="Sun Y."/>
            <person name="Zhan W."/>
            <person name="Jiang J."/>
            <person name="Wang Q."/>
            <person name="Zhang B."/>
            <person name="Ji P."/>
            <person name="Sakyi L.B."/>
            <person name="Cui X."/>
            <person name="Yuan T."/>
            <person name="Jiang B."/>
            <person name="Yang W."/>
            <person name="Lam T.T.-Y."/>
            <person name="Chang Q."/>
            <person name="Ding S."/>
            <person name="Wang X."/>
            <person name="Zhu J."/>
            <person name="Ruan X."/>
            <person name="Zhao L."/>
            <person name="Wei J."/>
            <person name="Que T."/>
            <person name="Du C."/>
            <person name="Cheng J."/>
            <person name="Dai P."/>
            <person name="Han X."/>
            <person name="Huang E."/>
            <person name="Gao Y."/>
            <person name="Liu J."/>
            <person name="Shao H."/>
            <person name="Ye R."/>
            <person name="Li L."/>
            <person name="Wei W."/>
            <person name="Wang X."/>
            <person name="Wang C."/>
            <person name="Huo Q."/>
            <person name="Li W."/>
            <person name="Guo W."/>
            <person name="Chen H."/>
            <person name="Chen S."/>
            <person name="Zhou L."/>
            <person name="Zhou L."/>
            <person name="Ni X."/>
            <person name="Tian J."/>
            <person name="Zhou Y."/>
            <person name="Sheng Y."/>
            <person name="Liu T."/>
            <person name="Pan Y."/>
            <person name="Xia L."/>
            <person name="Li J."/>
            <person name="Zhao F."/>
            <person name="Cao W."/>
        </authorList>
    </citation>
    <scope>NUCLEOTIDE SEQUENCE</scope>
    <source>
        <strain evidence="1">Rsan-2018</strain>
        <tissue evidence="1">Larvae</tissue>
    </source>
</reference>
<dbReference type="Proteomes" id="UP000821837">
    <property type="component" value="Chromosome 10"/>
</dbReference>
<organism evidence="1 2">
    <name type="scientific">Rhipicephalus sanguineus</name>
    <name type="common">Brown dog tick</name>
    <name type="synonym">Ixodes sanguineus</name>
    <dbReference type="NCBI Taxonomy" id="34632"/>
    <lineage>
        <taxon>Eukaryota</taxon>
        <taxon>Metazoa</taxon>
        <taxon>Ecdysozoa</taxon>
        <taxon>Arthropoda</taxon>
        <taxon>Chelicerata</taxon>
        <taxon>Arachnida</taxon>
        <taxon>Acari</taxon>
        <taxon>Parasitiformes</taxon>
        <taxon>Ixodida</taxon>
        <taxon>Ixodoidea</taxon>
        <taxon>Ixodidae</taxon>
        <taxon>Rhipicephalinae</taxon>
        <taxon>Rhipicephalus</taxon>
        <taxon>Rhipicephalus</taxon>
    </lineage>
</organism>
<gene>
    <name evidence="1" type="ORF">HPB52_021923</name>
</gene>
<dbReference type="Gene3D" id="3.40.50.12690">
    <property type="match status" value="1"/>
</dbReference>
<comment type="caution">
    <text evidence="1">The sequence shown here is derived from an EMBL/GenBank/DDBJ whole genome shotgun (WGS) entry which is preliminary data.</text>
</comment>
<proteinExistence type="predicted"/>
<dbReference type="SUPFAM" id="SSF52266">
    <property type="entry name" value="SGNH hydrolase"/>
    <property type="match status" value="1"/>
</dbReference>
<accession>A0A9D4QFG1</accession>
<evidence type="ECO:0000313" key="2">
    <source>
        <dbReference type="Proteomes" id="UP000821837"/>
    </source>
</evidence>
<reference evidence="1" key="1">
    <citation type="journal article" date="2020" name="Cell">
        <title>Large-Scale Comparative Analyses of Tick Genomes Elucidate Their Genetic Diversity and Vector Capacities.</title>
        <authorList>
            <consortium name="Tick Genome and Microbiome Consortium (TIGMIC)"/>
            <person name="Jia N."/>
            <person name="Wang J."/>
            <person name="Shi W."/>
            <person name="Du L."/>
            <person name="Sun Y."/>
            <person name="Zhan W."/>
            <person name="Jiang J.F."/>
            <person name="Wang Q."/>
            <person name="Zhang B."/>
            <person name="Ji P."/>
            <person name="Bell-Sakyi L."/>
            <person name="Cui X.M."/>
            <person name="Yuan T.T."/>
            <person name="Jiang B.G."/>
            <person name="Yang W.F."/>
            <person name="Lam T.T."/>
            <person name="Chang Q.C."/>
            <person name="Ding S.J."/>
            <person name="Wang X.J."/>
            <person name="Zhu J.G."/>
            <person name="Ruan X.D."/>
            <person name="Zhao L."/>
            <person name="Wei J.T."/>
            <person name="Ye R.Z."/>
            <person name="Que T.C."/>
            <person name="Du C.H."/>
            <person name="Zhou Y.H."/>
            <person name="Cheng J.X."/>
            <person name="Dai P.F."/>
            <person name="Guo W.B."/>
            <person name="Han X.H."/>
            <person name="Huang E.J."/>
            <person name="Li L.F."/>
            <person name="Wei W."/>
            <person name="Gao Y.C."/>
            <person name="Liu J.Z."/>
            <person name="Shao H.Z."/>
            <person name="Wang X."/>
            <person name="Wang C.C."/>
            <person name="Yang T.C."/>
            <person name="Huo Q.B."/>
            <person name="Li W."/>
            <person name="Chen H.Y."/>
            <person name="Chen S.E."/>
            <person name="Zhou L.G."/>
            <person name="Ni X.B."/>
            <person name="Tian J.H."/>
            <person name="Sheng Y."/>
            <person name="Liu T."/>
            <person name="Pan Y.S."/>
            <person name="Xia L.Y."/>
            <person name="Li J."/>
            <person name="Zhao F."/>
            <person name="Cao W.C."/>
        </authorList>
    </citation>
    <scope>NUCLEOTIDE SEQUENCE</scope>
    <source>
        <strain evidence="1">Rsan-2018</strain>
    </source>
</reference>
<dbReference type="EMBL" id="JABSTV010001246">
    <property type="protein sequence ID" value="KAH7976956.1"/>
    <property type="molecule type" value="Genomic_DNA"/>
</dbReference>
<name>A0A9D4QFG1_RHISA</name>